<dbReference type="AlphaFoldDB" id="A0A0V1MEK0"/>
<dbReference type="Proteomes" id="UP000054843">
    <property type="component" value="Unassembled WGS sequence"/>
</dbReference>
<evidence type="ECO:0000313" key="1">
    <source>
        <dbReference type="EMBL" id="KRZ69822.1"/>
    </source>
</evidence>
<gene>
    <name evidence="1" type="ORF">T10_13522</name>
</gene>
<reference evidence="1 2" key="1">
    <citation type="submission" date="2015-01" db="EMBL/GenBank/DDBJ databases">
        <title>Evolution of Trichinella species and genotypes.</title>
        <authorList>
            <person name="Korhonen P.K."/>
            <person name="Edoardo P."/>
            <person name="Giuseppe L.R."/>
            <person name="Gasser R.B."/>
        </authorList>
    </citation>
    <scope>NUCLEOTIDE SEQUENCE [LARGE SCALE GENOMIC DNA]</scope>
    <source>
        <strain evidence="1">ISS1980</strain>
    </source>
</reference>
<protein>
    <submittedName>
        <fullName evidence="1">Uncharacterized protein</fullName>
    </submittedName>
</protein>
<comment type="caution">
    <text evidence="1">The sequence shown here is derived from an EMBL/GenBank/DDBJ whole genome shotgun (WGS) entry which is preliminary data.</text>
</comment>
<accession>A0A0V1MEK0</accession>
<keyword evidence="2" id="KW-1185">Reference proteome</keyword>
<sequence length="115" mass="12983">MITDETFAAIVQAEKIFDNKQFDSDFSFCQMDSCYSSGSYSSLSAEVTEITQQRKAFRRTPMNNRMIIKKKRISTTARHPLSTLALLCLIGLGCCDRRPYADRPQDTVWGGSLEA</sequence>
<proteinExistence type="predicted"/>
<organism evidence="1 2">
    <name type="scientific">Trichinella papuae</name>
    <dbReference type="NCBI Taxonomy" id="268474"/>
    <lineage>
        <taxon>Eukaryota</taxon>
        <taxon>Metazoa</taxon>
        <taxon>Ecdysozoa</taxon>
        <taxon>Nematoda</taxon>
        <taxon>Enoplea</taxon>
        <taxon>Dorylaimia</taxon>
        <taxon>Trichinellida</taxon>
        <taxon>Trichinellidae</taxon>
        <taxon>Trichinella</taxon>
    </lineage>
</organism>
<dbReference type="EMBL" id="JYDO01000127">
    <property type="protein sequence ID" value="KRZ69822.1"/>
    <property type="molecule type" value="Genomic_DNA"/>
</dbReference>
<name>A0A0V1MEK0_9BILA</name>
<evidence type="ECO:0000313" key="2">
    <source>
        <dbReference type="Proteomes" id="UP000054843"/>
    </source>
</evidence>